<reference evidence="2" key="1">
    <citation type="journal article" date="2019" name="Int. J. Syst. Evol. Microbiol.">
        <title>The Global Catalogue of Microorganisms (GCM) 10K type strain sequencing project: providing services to taxonomists for standard genome sequencing and annotation.</title>
        <authorList>
            <consortium name="The Broad Institute Genomics Platform"/>
            <consortium name="The Broad Institute Genome Sequencing Center for Infectious Disease"/>
            <person name="Wu L."/>
            <person name="Ma J."/>
        </authorList>
    </citation>
    <scope>NUCLEOTIDE SEQUENCE [LARGE SCALE GENOMIC DNA]</scope>
    <source>
        <strain evidence="2">JCM 4376</strain>
    </source>
</reference>
<name>A0ABQ2W9K9_9ACTN</name>
<protein>
    <submittedName>
        <fullName evidence="1">Uncharacterized protein</fullName>
    </submittedName>
</protein>
<gene>
    <name evidence="1" type="ORF">GCM10015535_67260</name>
</gene>
<evidence type="ECO:0000313" key="1">
    <source>
        <dbReference type="EMBL" id="GGV96927.1"/>
    </source>
</evidence>
<evidence type="ECO:0000313" key="2">
    <source>
        <dbReference type="Proteomes" id="UP000660675"/>
    </source>
</evidence>
<organism evidence="1 2">
    <name type="scientific">Streptomyces gelaticus</name>
    <dbReference type="NCBI Taxonomy" id="285446"/>
    <lineage>
        <taxon>Bacteria</taxon>
        <taxon>Bacillati</taxon>
        <taxon>Actinomycetota</taxon>
        <taxon>Actinomycetes</taxon>
        <taxon>Kitasatosporales</taxon>
        <taxon>Streptomycetaceae</taxon>
        <taxon>Streptomyces</taxon>
    </lineage>
</organism>
<proteinExistence type="predicted"/>
<keyword evidence="2" id="KW-1185">Reference proteome</keyword>
<comment type="caution">
    <text evidence="1">The sequence shown here is derived from an EMBL/GenBank/DDBJ whole genome shotgun (WGS) entry which is preliminary data.</text>
</comment>
<sequence>MLYTGGIKAAQIATAPCKVAPAAANPAERRVPTDSVSVFVVRWVVRFSHERDQRQHAPLKGGGK</sequence>
<dbReference type="EMBL" id="BMTF01000043">
    <property type="protein sequence ID" value="GGV96927.1"/>
    <property type="molecule type" value="Genomic_DNA"/>
</dbReference>
<accession>A0ABQ2W9K9</accession>
<dbReference type="Proteomes" id="UP000660675">
    <property type="component" value="Unassembled WGS sequence"/>
</dbReference>